<proteinExistence type="predicted"/>
<keyword evidence="3" id="KW-1185">Reference proteome</keyword>
<keyword evidence="1" id="KW-0472">Membrane</keyword>
<feature type="transmembrane region" description="Helical" evidence="1">
    <location>
        <begin position="64"/>
        <end position="86"/>
    </location>
</feature>
<sequence>MVGLASSKIDFSLSGFSVFRFKESLFCSIEIMYLCGFFIIILYYMFIVFELFVSLCSYCIYCDLFVLFFASQITVLVSICFSSTFVR</sequence>
<evidence type="ECO:0000313" key="3">
    <source>
        <dbReference type="Proteomes" id="UP000323506"/>
    </source>
</evidence>
<dbReference type="AlphaFoldDB" id="A0A5D2EZB0"/>
<keyword evidence="1" id="KW-1133">Transmembrane helix</keyword>
<keyword evidence="1" id="KW-0812">Transmembrane</keyword>
<reference evidence="2 3" key="1">
    <citation type="submission" date="2019-06" db="EMBL/GenBank/DDBJ databases">
        <title>WGS assembly of Gossypium darwinii.</title>
        <authorList>
            <person name="Chen Z.J."/>
            <person name="Sreedasyam A."/>
            <person name="Ando A."/>
            <person name="Song Q."/>
            <person name="De L."/>
            <person name="Hulse-Kemp A."/>
            <person name="Ding M."/>
            <person name="Ye W."/>
            <person name="Kirkbride R."/>
            <person name="Jenkins J."/>
            <person name="Plott C."/>
            <person name="Lovell J."/>
            <person name="Lin Y.-M."/>
            <person name="Vaughn R."/>
            <person name="Liu B."/>
            <person name="Li W."/>
            <person name="Simpson S."/>
            <person name="Scheffler B."/>
            <person name="Saski C."/>
            <person name="Grover C."/>
            <person name="Hu G."/>
            <person name="Conover J."/>
            <person name="Carlson J."/>
            <person name="Shu S."/>
            <person name="Boston L."/>
            <person name="Williams M."/>
            <person name="Peterson D."/>
            <person name="Mcgee K."/>
            <person name="Jones D."/>
            <person name="Wendel J."/>
            <person name="Stelly D."/>
            <person name="Grimwood J."/>
            <person name="Schmutz J."/>
        </authorList>
    </citation>
    <scope>NUCLEOTIDE SEQUENCE [LARGE SCALE GENOMIC DNA]</scope>
    <source>
        <strain evidence="2">1808015.09</strain>
    </source>
</reference>
<name>A0A5D2EZB0_GOSDA</name>
<accession>A0A5D2EZB0</accession>
<dbReference type="Proteomes" id="UP000323506">
    <property type="component" value="Chromosome A10"/>
</dbReference>
<evidence type="ECO:0000256" key="1">
    <source>
        <dbReference type="SAM" id="Phobius"/>
    </source>
</evidence>
<feature type="transmembrane region" description="Helical" evidence="1">
    <location>
        <begin position="31"/>
        <end position="52"/>
    </location>
</feature>
<gene>
    <name evidence="2" type="ORF">ES288_A10G168000v1</name>
</gene>
<organism evidence="2 3">
    <name type="scientific">Gossypium darwinii</name>
    <name type="common">Darwin's cotton</name>
    <name type="synonym">Gossypium barbadense var. darwinii</name>
    <dbReference type="NCBI Taxonomy" id="34276"/>
    <lineage>
        <taxon>Eukaryota</taxon>
        <taxon>Viridiplantae</taxon>
        <taxon>Streptophyta</taxon>
        <taxon>Embryophyta</taxon>
        <taxon>Tracheophyta</taxon>
        <taxon>Spermatophyta</taxon>
        <taxon>Magnoliopsida</taxon>
        <taxon>eudicotyledons</taxon>
        <taxon>Gunneridae</taxon>
        <taxon>Pentapetalae</taxon>
        <taxon>rosids</taxon>
        <taxon>malvids</taxon>
        <taxon>Malvales</taxon>
        <taxon>Malvaceae</taxon>
        <taxon>Malvoideae</taxon>
        <taxon>Gossypium</taxon>
    </lineage>
</organism>
<evidence type="ECO:0000313" key="2">
    <source>
        <dbReference type="EMBL" id="TYG99086.1"/>
    </source>
</evidence>
<protein>
    <submittedName>
        <fullName evidence="2">Uncharacterized protein</fullName>
    </submittedName>
</protein>
<dbReference type="EMBL" id="CM017697">
    <property type="protein sequence ID" value="TYG99086.1"/>
    <property type="molecule type" value="Genomic_DNA"/>
</dbReference>